<keyword evidence="2" id="KW-1185">Reference proteome</keyword>
<sequence length="98" mass="10475">MHLWAPPAPRPSRDALAGWLTGGTSGLKWREVGGLTLPLDTENPHVRDADVPLGLLPLPGRPAPLPRCRAGCFPLERAGTRGYGRLRAPRAPLTQKGA</sequence>
<accession>A0ABQ2YWQ8</accession>
<gene>
    <name evidence="1" type="ORF">GCM10010324_47410</name>
</gene>
<comment type="caution">
    <text evidence="1">The sequence shown here is derived from an EMBL/GenBank/DDBJ whole genome shotgun (WGS) entry which is preliminary data.</text>
</comment>
<reference evidence="2" key="1">
    <citation type="journal article" date="2019" name="Int. J. Syst. Evol. Microbiol.">
        <title>The Global Catalogue of Microorganisms (GCM) 10K type strain sequencing project: providing services to taxonomists for standard genome sequencing and annotation.</title>
        <authorList>
            <consortium name="The Broad Institute Genomics Platform"/>
            <consortium name="The Broad Institute Genome Sequencing Center for Infectious Disease"/>
            <person name="Wu L."/>
            <person name="Ma J."/>
        </authorList>
    </citation>
    <scope>NUCLEOTIDE SEQUENCE [LARGE SCALE GENOMIC DNA]</scope>
    <source>
        <strain evidence="2">JCM 4586</strain>
    </source>
</reference>
<dbReference type="EMBL" id="BMUT01000010">
    <property type="protein sequence ID" value="GGX95832.1"/>
    <property type="molecule type" value="Genomic_DNA"/>
</dbReference>
<protein>
    <submittedName>
        <fullName evidence="1">Uncharacterized protein</fullName>
    </submittedName>
</protein>
<dbReference type="Proteomes" id="UP000659223">
    <property type="component" value="Unassembled WGS sequence"/>
</dbReference>
<proteinExistence type="predicted"/>
<name>A0ABQ2YWQ8_9ACTN</name>
<evidence type="ECO:0000313" key="2">
    <source>
        <dbReference type="Proteomes" id="UP000659223"/>
    </source>
</evidence>
<organism evidence="1 2">
    <name type="scientific">Streptomyces hiroshimensis</name>
    <dbReference type="NCBI Taxonomy" id="66424"/>
    <lineage>
        <taxon>Bacteria</taxon>
        <taxon>Bacillati</taxon>
        <taxon>Actinomycetota</taxon>
        <taxon>Actinomycetes</taxon>
        <taxon>Kitasatosporales</taxon>
        <taxon>Streptomycetaceae</taxon>
        <taxon>Streptomyces</taxon>
    </lineage>
</organism>
<evidence type="ECO:0000313" key="1">
    <source>
        <dbReference type="EMBL" id="GGX95832.1"/>
    </source>
</evidence>